<reference evidence="8" key="1">
    <citation type="submission" date="2023-08" db="EMBL/GenBank/DDBJ databases">
        <title>Chromosome-level Genome Assembly of mud carp (Cirrhinus molitorella).</title>
        <authorList>
            <person name="Liu H."/>
        </authorList>
    </citation>
    <scope>NUCLEOTIDE SEQUENCE</scope>
    <source>
        <strain evidence="8">Prfri</strain>
        <tissue evidence="8">Muscle</tissue>
    </source>
</reference>
<evidence type="ECO:0000256" key="3">
    <source>
        <dbReference type="ARBA" id="ARBA00023136"/>
    </source>
</evidence>
<keyword evidence="3" id="KW-0472">Membrane</keyword>
<evidence type="ECO:0000256" key="2">
    <source>
        <dbReference type="ARBA" id="ARBA00022989"/>
    </source>
</evidence>
<dbReference type="PROSITE" id="PS50850">
    <property type="entry name" value="MFS"/>
    <property type="match status" value="1"/>
</dbReference>
<comment type="caution">
    <text evidence="8">The sequence shown here is derived from an EMBL/GenBank/DDBJ whole genome shotgun (WGS) entry which is preliminary data.</text>
</comment>
<dbReference type="FunFam" id="1.20.1250.20:FF:000023">
    <property type="entry name" value="Solute carrier family 22 member 6"/>
    <property type="match status" value="1"/>
</dbReference>
<comment type="subcellular location">
    <subcellularLocation>
        <location evidence="4">Basal cell membrane</location>
        <topology evidence="4">Multi-pass membrane protein</topology>
    </subcellularLocation>
</comment>
<accession>A0AA88TFA3</accession>
<dbReference type="InterPro" id="IPR020846">
    <property type="entry name" value="MFS_dom"/>
</dbReference>
<protein>
    <recommendedName>
        <fullName evidence="5">Solute carrier family 22 member 6</fullName>
    </recommendedName>
    <alternativeName>
        <fullName evidence="7">Organic anion transporter 1</fullName>
    </alternativeName>
    <alternativeName>
        <fullName evidence="6">Renal organic anion transporter 1</fullName>
    </alternativeName>
</protein>
<keyword evidence="2" id="KW-1133">Transmembrane helix</keyword>
<dbReference type="InterPro" id="IPR036259">
    <property type="entry name" value="MFS_trans_sf"/>
</dbReference>
<dbReference type="EMBL" id="JAUYZG010000019">
    <property type="protein sequence ID" value="KAK2878860.1"/>
    <property type="molecule type" value="Genomic_DNA"/>
</dbReference>
<dbReference type="GO" id="GO:0022857">
    <property type="term" value="F:transmembrane transporter activity"/>
    <property type="evidence" value="ECO:0007669"/>
    <property type="project" value="InterPro"/>
</dbReference>
<dbReference type="Pfam" id="PF00083">
    <property type="entry name" value="Sugar_tr"/>
    <property type="match status" value="1"/>
</dbReference>
<keyword evidence="1" id="KW-0812">Transmembrane</keyword>
<dbReference type="GO" id="GO:0009925">
    <property type="term" value="C:basal plasma membrane"/>
    <property type="evidence" value="ECO:0007669"/>
    <property type="project" value="UniProtKB-SubCell"/>
</dbReference>
<evidence type="ECO:0000256" key="1">
    <source>
        <dbReference type="ARBA" id="ARBA00022692"/>
    </source>
</evidence>
<evidence type="ECO:0000256" key="6">
    <source>
        <dbReference type="ARBA" id="ARBA00041768"/>
    </source>
</evidence>
<sequence length="605" mass="68106">MLELTESYSTAKNSIFQWLKEAERERKVVEALHHHGTRQRSSTHFKNQAKGKVTMKFESILEETDGFGRYQIALVLLLSIPRITIPCHFLLNNFIAAIPSHHCNISSLGSEGIFGNLSQEERLTVSIPVQDDGTPASCHMFSNPQFHMLSNSSRPSEVAVVQCQNGWEYDHSMFISTLATQFDLVCEKRGLAKASATIFFVGVMAGAVFFGVLSDKYGRRSMLLVSYVSSIVFSVVSAFSSTYIMFAAFHFLTGFALTGIINISVVLSIEWVDTKHRTFMGVFGSISWSIGNMLLAGLAYLVTDWRMLIITVTSPLLLATAMWWWIPESARWLIANGKTETAYKYLQKCAAFNKRQDFTSRVKPEALSTVMTVEHQDHSYTYLDLFKTPQLRRLTLFTGIVWYGVASTYYGISLNITGFGLDLYLTHFIYAAIEVPAKILIYFILNKVGRRITQTGTLVLTGLCILINIITPTEYWTFRTVIAVLGKGLSEASFTTVFLYTTELYPTVMRQNGLGYASFMARLGASISPLIMLLEDIWKFLPEVIFCTVAIFSGLIAWLLPETNNTRLPETIEDIEEMRKKPIYFTSEDQSNIPLKLPISADTTQ</sequence>
<dbReference type="Proteomes" id="UP001187343">
    <property type="component" value="Unassembled WGS sequence"/>
</dbReference>
<organism evidence="8 9">
    <name type="scientific">Cirrhinus molitorella</name>
    <name type="common">mud carp</name>
    <dbReference type="NCBI Taxonomy" id="172907"/>
    <lineage>
        <taxon>Eukaryota</taxon>
        <taxon>Metazoa</taxon>
        <taxon>Chordata</taxon>
        <taxon>Craniata</taxon>
        <taxon>Vertebrata</taxon>
        <taxon>Euteleostomi</taxon>
        <taxon>Actinopterygii</taxon>
        <taxon>Neopterygii</taxon>
        <taxon>Teleostei</taxon>
        <taxon>Ostariophysi</taxon>
        <taxon>Cypriniformes</taxon>
        <taxon>Cyprinidae</taxon>
        <taxon>Labeoninae</taxon>
        <taxon>Labeonini</taxon>
        <taxon>Cirrhinus</taxon>
    </lineage>
</organism>
<evidence type="ECO:0000256" key="7">
    <source>
        <dbReference type="ARBA" id="ARBA00042362"/>
    </source>
</evidence>
<dbReference type="AlphaFoldDB" id="A0AA88TFA3"/>
<proteinExistence type="predicted"/>
<dbReference type="PANTHER" id="PTHR24064">
    <property type="entry name" value="SOLUTE CARRIER FAMILY 22 MEMBER"/>
    <property type="match status" value="1"/>
</dbReference>
<name>A0AA88TFA3_9TELE</name>
<gene>
    <name evidence="8" type="ORF">Q8A67_019651</name>
</gene>
<keyword evidence="9" id="KW-1185">Reference proteome</keyword>
<evidence type="ECO:0000313" key="8">
    <source>
        <dbReference type="EMBL" id="KAK2878860.1"/>
    </source>
</evidence>
<dbReference type="Gene3D" id="1.20.1250.20">
    <property type="entry name" value="MFS general substrate transporter like domains"/>
    <property type="match status" value="1"/>
</dbReference>
<evidence type="ECO:0000256" key="4">
    <source>
        <dbReference type="ARBA" id="ARBA00034696"/>
    </source>
</evidence>
<evidence type="ECO:0000313" key="9">
    <source>
        <dbReference type="Proteomes" id="UP001187343"/>
    </source>
</evidence>
<dbReference type="SUPFAM" id="SSF103473">
    <property type="entry name" value="MFS general substrate transporter"/>
    <property type="match status" value="1"/>
</dbReference>
<dbReference type="InterPro" id="IPR005828">
    <property type="entry name" value="MFS_sugar_transport-like"/>
</dbReference>
<evidence type="ECO:0000256" key="5">
    <source>
        <dbReference type="ARBA" id="ARBA00039897"/>
    </source>
</evidence>